<accession>A0A9D1IXT4</accession>
<comment type="similarity">
    <text evidence="2 9 10">Belongs to the ATPase epsilon chain family.</text>
</comment>
<dbReference type="AlphaFoldDB" id="A0A9D1IXT4"/>
<dbReference type="CDD" id="cd12152">
    <property type="entry name" value="F1-ATPase_delta"/>
    <property type="match status" value="1"/>
</dbReference>
<reference evidence="13" key="1">
    <citation type="submission" date="2020-10" db="EMBL/GenBank/DDBJ databases">
        <authorList>
            <person name="Gilroy R."/>
        </authorList>
    </citation>
    <scope>NUCLEOTIDE SEQUENCE</scope>
    <source>
        <strain evidence="13">CHK191-8634</strain>
    </source>
</reference>
<comment type="caution">
    <text evidence="13">The sequence shown here is derived from an EMBL/GenBank/DDBJ whole genome shotgun (WGS) entry which is preliminary data.</text>
</comment>
<keyword evidence="9" id="KW-0375">Hydrogen ion transport</keyword>
<dbReference type="HAMAP" id="MF_00530">
    <property type="entry name" value="ATP_synth_epsil_bac"/>
    <property type="match status" value="1"/>
</dbReference>
<dbReference type="Pfam" id="PF02823">
    <property type="entry name" value="ATP-synt_DE_N"/>
    <property type="match status" value="1"/>
</dbReference>
<dbReference type="SUPFAM" id="SSF46604">
    <property type="entry name" value="Epsilon subunit of F1F0-ATP synthase C-terminal domain"/>
    <property type="match status" value="1"/>
</dbReference>
<evidence type="ECO:0000256" key="3">
    <source>
        <dbReference type="ARBA" id="ARBA00022448"/>
    </source>
</evidence>
<evidence type="ECO:0000259" key="11">
    <source>
        <dbReference type="Pfam" id="PF00401"/>
    </source>
</evidence>
<comment type="function">
    <text evidence="9">Produces ATP from ADP in the presence of a proton gradient across the membrane.</text>
</comment>
<evidence type="ECO:0000256" key="7">
    <source>
        <dbReference type="ARBA" id="ARBA00023196"/>
    </source>
</evidence>
<dbReference type="InterPro" id="IPR020547">
    <property type="entry name" value="ATP_synth_F1_esu_C"/>
</dbReference>
<proteinExistence type="inferred from homology"/>
<dbReference type="Proteomes" id="UP000824073">
    <property type="component" value="Unassembled WGS sequence"/>
</dbReference>
<dbReference type="Gene3D" id="2.60.15.10">
    <property type="entry name" value="F0F1 ATP synthase delta/epsilon subunit, N-terminal"/>
    <property type="match status" value="1"/>
</dbReference>
<dbReference type="InterPro" id="IPR020546">
    <property type="entry name" value="ATP_synth_F1_dsu/esu_N"/>
</dbReference>
<evidence type="ECO:0000256" key="8">
    <source>
        <dbReference type="ARBA" id="ARBA00023310"/>
    </source>
</evidence>
<evidence type="ECO:0000256" key="10">
    <source>
        <dbReference type="RuleBase" id="RU003656"/>
    </source>
</evidence>
<keyword evidence="6 9" id="KW-0472">Membrane</keyword>
<comment type="subunit">
    <text evidence="9 10">F-type ATPases have 2 components, CF(1) - the catalytic core - and CF(0) - the membrane proton channel. CF(1) has five subunits: alpha(3), beta(3), gamma(1), delta(1), epsilon(1). CF(0) has three main subunits: a, b and c.</text>
</comment>
<reference evidence="13" key="2">
    <citation type="journal article" date="2021" name="PeerJ">
        <title>Extensive microbial diversity within the chicken gut microbiome revealed by metagenomics and culture.</title>
        <authorList>
            <person name="Gilroy R."/>
            <person name="Ravi A."/>
            <person name="Getino M."/>
            <person name="Pursley I."/>
            <person name="Horton D.L."/>
            <person name="Alikhan N.F."/>
            <person name="Baker D."/>
            <person name="Gharbi K."/>
            <person name="Hall N."/>
            <person name="Watson M."/>
            <person name="Adriaenssens E.M."/>
            <person name="Foster-Nyarko E."/>
            <person name="Jarju S."/>
            <person name="Secka A."/>
            <person name="Antonio M."/>
            <person name="Oren A."/>
            <person name="Chaudhuri R.R."/>
            <person name="La Ragione R."/>
            <person name="Hildebrand F."/>
            <person name="Pallen M.J."/>
        </authorList>
    </citation>
    <scope>NUCLEOTIDE SEQUENCE</scope>
    <source>
        <strain evidence="13">CHK191-8634</strain>
    </source>
</reference>
<dbReference type="GO" id="GO:0005886">
    <property type="term" value="C:plasma membrane"/>
    <property type="evidence" value="ECO:0007669"/>
    <property type="project" value="UniProtKB-SubCell"/>
</dbReference>
<keyword evidence="4 9" id="KW-1003">Cell membrane</keyword>
<sequence>MQAFRVEILASDHPFYSGECYSLVIPTLNGMYGIHAHHSNMITAIVPGTLQYQIRENEPLEAAVSGGMAKVENGEVLILVDTAERPDEIDANRARRRADAAKEALLQKKSIQEYRAAQASLARALTRLRVKRQRPHHQ</sequence>
<protein>
    <recommendedName>
        <fullName evidence="9">ATP synthase epsilon chain</fullName>
    </recommendedName>
    <alternativeName>
        <fullName evidence="9">ATP synthase F1 sector epsilon subunit</fullName>
    </alternativeName>
    <alternativeName>
        <fullName evidence="9">F-ATPase epsilon subunit</fullName>
    </alternativeName>
</protein>
<evidence type="ECO:0000313" key="14">
    <source>
        <dbReference type="Proteomes" id="UP000824073"/>
    </source>
</evidence>
<evidence type="ECO:0000313" key="13">
    <source>
        <dbReference type="EMBL" id="HIU44114.1"/>
    </source>
</evidence>
<feature type="domain" description="ATP synthase F1 complex delta/epsilon subunit N-terminal" evidence="12">
    <location>
        <begin position="4"/>
        <end position="83"/>
    </location>
</feature>
<name>A0A9D1IXT4_9CLOT</name>
<keyword evidence="5 9" id="KW-0406">Ion transport</keyword>
<keyword evidence="3 9" id="KW-0813">Transport</keyword>
<dbReference type="PANTHER" id="PTHR13822">
    <property type="entry name" value="ATP SYNTHASE DELTA/EPSILON CHAIN"/>
    <property type="match status" value="1"/>
</dbReference>
<gene>
    <name evidence="9 13" type="primary">atpC</name>
    <name evidence="13" type="ORF">IAB67_07460</name>
</gene>
<dbReference type="Pfam" id="PF00401">
    <property type="entry name" value="ATP-synt_DE"/>
    <property type="match status" value="1"/>
</dbReference>
<feature type="domain" description="ATP synthase epsilon subunit C-terminal" evidence="11">
    <location>
        <begin position="87"/>
        <end position="130"/>
    </location>
</feature>
<dbReference type="PANTHER" id="PTHR13822:SF10">
    <property type="entry name" value="ATP SYNTHASE EPSILON CHAIN, CHLOROPLASTIC"/>
    <property type="match status" value="1"/>
</dbReference>
<keyword evidence="8 9" id="KW-0066">ATP synthesis</keyword>
<evidence type="ECO:0000256" key="4">
    <source>
        <dbReference type="ARBA" id="ARBA00022475"/>
    </source>
</evidence>
<dbReference type="InterPro" id="IPR036794">
    <property type="entry name" value="ATP_F1_dsu/esu_C_sf"/>
</dbReference>
<dbReference type="GO" id="GO:0005524">
    <property type="term" value="F:ATP binding"/>
    <property type="evidence" value="ECO:0007669"/>
    <property type="project" value="UniProtKB-UniRule"/>
</dbReference>
<evidence type="ECO:0000256" key="6">
    <source>
        <dbReference type="ARBA" id="ARBA00023136"/>
    </source>
</evidence>
<keyword evidence="7 9" id="KW-0139">CF(1)</keyword>
<dbReference type="EMBL" id="DVMR01000057">
    <property type="protein sequence ID" value="HIU44114.1"/>
    <property type="molecule type" value="Genomic_DNA"/>
</dbReference>
<evidence type="ECO:0000256" key="2">
    <source>
        <dbReference type="ARBA" id="ARBA00005712"/>
    </source>
</evidence>
<organism evidence="13 14">
    <name type="scientific">Candidatus Ventrousia excrementavium</name>
    <dbReference type="NCBI Taxonomy" id="2840961"/>
    <lineage>
        <taxon>Bacteria</taxon>
        <taxon>Bacillati</taxon>
        <taxon>Bacillota</taxon>
        <taxon>Clostridia</taxon>
        <taxon>Eubacteriales</taxon>
        <taxon>Clostridiaceae</taxon>
        <taxon>Clostridiaceae incertae sedis</taxon>
        <taxon>Candidatus Ventrousia</taxon>
    </lineage>
</organism>
<dbReference type="SUPFAM" id="SSF51344">
    <property type="entry name" value="Epsilon subunit of F1F0-ATP synthase N-terminal domain"/>
    <property type="match status" value="1"/>
</dbReference>
<dbReference type="InterPro" id="IPR001469">
    <property type="entry name" value="ATP_synth_F1_dsu/esu"/>
</dbReference>
<dbReference type="InterPro" id="IPR036771">
    <property type="entry name" value="ATPsynth_dsu/esu_N"/>
</dbReference>
<dbReference type="GO" id="GO:0046933">
    <property type="term" value="F:proton-transporting ATP synthase activity, rotational mechanism"/>
    <property type="evidence" value="ECO:0007669"/>
    <property type="project" value="UniProtKB-UniRule"/>
</dbReference>
<dbReference type="GO" id="GO:0045259">
    <property type="term" value="C:proton-transporting ATP synthase complex"/>
    <property type="evidence" value="ECO:0007669"/>
    <property type="project" value="UniProtKB-KW"/>
</dbReference>
<evidence type="ECO:0000256" key="5">
    <source>
        <dbReference type="ARBA" id="ARBA00023065"/>
    </source>
</evidence>
<dbReference type="NCBIfam" id="TIGR01216">
    <property type="entry name" value="ATP_synt_epsi"/>
    <property type="match status" value="1"/>
</dbReference>
<evidence type="ECO:0000259" key="12">
    <source>
        <dbReference type="Pfam" id="PF02823"/>
    </source>
</evidence>
<comment type="subcellular location">
    <subcellularLocation>
        <location evidence="1 9">Cell membrane</location>
        <topology evidence="1 9">Peripheral membrane protein</topology>
    </subcellularLocation>
</comment>
<evidence type="ECO:0000256" key="1">
    <source>
        <dbReference type="ARBA" id="ARBA00004202"/>
    </source>
</evidence>
<evidence type="ECO:0000256" key="9">
    <source>
        <dbReference type="HAMAP-Rule" id="MF_00530"/>
    </source>
</evidence>